<dbReference type="InterPro" id="IPR044281">
    <property type="entry name" value="IMP4/RPF1"/>
</dbReference>
<evidence type="ECO:0000313" key="3">
    <source>
        <dbReference type="EMBL" id="ORZ39200.1"/>
    </source>
</evidence>
<dbReference type="GO" id="GO:0042134">
    <property type="term" value="F:rRNA primary transcript binding"/>
    <property type="evidence" value="ECO:0007669"/>
    <property type="project" value="InterPro"/>
</dbReference>
<dbReference type="GO" id="GO:0005730">
    <property type="term" value="C:nucleolus"/>
    <property type="evidence" value="ECO:0007669"/>
    <property type="project" value="TreeGrafter"/>
</dbReference>
<evidence type="ECO:0000313" key="4">
    <source>
        <dbReference type="Proteomes" id="UP000193411"/>
    </source>
</evidence>
<proteinExistence type="predicted"/>
<gene>
    <name evidence="3" type="ORF">BCR44DRAFT_155460</name>
</gene>
<feature type="domain" description="Brix" evidence="2">
    <location>
        <begin position="95"/>
        <end position="278"/>
    </location>
</feature>
<protein>
    <submittedName>
        <fullName evidence="3">Anticodon-binding protein</fullName>
    </submittedName>
</protein>
<organism evidence="3 4">
    <name type="scientific">Catenaria anguillulae PL171</name>
    <dbReference type="NCBI Taxonomy" id="765915"/>
    <lineage>
        <taxon>Eukaryota</taxon>
        <taxon>Fungi</taxon>
        <taxon>Fungi incertae sedis</taxon>
        <taxon>Blastocladiomycota</taxon>
        <taxon>Blastocladiomycetes</taxon>
        <taxon>Blastocladiales</taxon>
        <taxon>Catenariaceae</taxon>
        <taxon>Catenaria</taxon>
    </lineage>
</organism>
<dbReference type="GO" id="GO:0000470">
    <property type="term" value="P:maturation of LSU-rRNA"/>
    <property type="evidence" value="ECO:0007669"/>
    <property type="project" value="TreeGrafter"/>
</dbReference>
<dbReference type="SMART" id="SM00879">
    <property type="entry name" value="Brix"/>
    <property type="match status" value="1"/>
</dbReference>
<name>A0A1Y2HXB0_9FUNG</name>
<keyword evidence="4" id="KW-1185">Reference proteome</keyword>
<dbReference type="PANTHER" id="PTHR22734">
    <property type="entry name" value="U3 SMALL NUCLEOLAR RIBONUCLEOPROTEIN PROTEIN IMP4"/>
    <property type="match status" value="1"/>
</dbReference>
<accession>A0A1Y2HXB0</accession>
<feature type="region of interest" description="Disordered" evidence="1">
    <location>
        <begin position="20"/>
        <end position="50"/>
    </location>
</feature>
<reference evidence="3 4" key="1">
    <citation type="submission" date="2016-07" db="EMBL/GenBank/DDBJ databases">
        <title>Pervasive Adenine N6-methylation of Active Genes in Fungi.</title>
        <authorList>
            <consortium name="DOE Joint Genome Institute"/>
            <person name="Mondo S.J."/>
            <person name="Dannebaum R.O."/>
            <person name="Kuo R.C."/>
            <person name="Labutti K."/>
            <person name="Haridas S."/>
            <person name="Kuo A."/>
            <person name="Salamov A."/>
            <person name="Ahrendt S.R."/>
            <person name="Lipzen A."/>
            <person name="Sullivan W."/>
            <person name="Andreopoulos W.B."/>
            <person name="Clum A."/>
            <person name="Lindquist E."/>
            <person name="Daum C."/>
            <person name="Ramamoorthy G.K."/>
            <person name="Gryganskyi A."/>
            <person name="Culley D."/>
            <person name="Magnuson J.K."/>
            <person name="James T.Y."/>
            <person name="O'Malley M.A."/>
            <person name="Stajich J.E."/>
            <person name="Spatafora J.W."/>
            <person name="Visel A."/>
            <person name="Grigoriev I.V."/>
        </authorList>
    </citation>
    <scope>NUCLEOTIDE SEQUENCE [LARGE SCALE GENOMIC DNA]</scope>
    <source>
        <strain evidence="3 4">PL171</strain>
    </source>
</reference>
<dbReference type="GO" id="GO:0000460">
    <property type="term" value="P:maturation of 5.8S rRNA"/>
    <property type="evidence" value="ECO:0007669"/>
    <property type="project" value="TreeGrafter"/>
</dbReference>
<comment type="caution">
    <text evidence="3">The sequence shown here is derived from an EMBL/GenBank/DDBJ whole genome shotgun (WGS) entry which is preliminary data.</text>
</comment>
<evidence type="ECO:0000256" key="1">
    <source>
        <dbReference type="SAM" id="MobiDB-lite"/>
    </source>
</evidence>
<dbReference type="AlphaFoldDB" id="A0A1Y2HXB0"/>
<sequence length="301" mass="35533">MKNPSEIKNKEKRQQVYAKLRAERTRTKLEEKKRRKKLEDANPELKDQRLKANIPRTIENTKEYQEAIVDNDDEVFADEDSDEFADFFSGARGAPKICVTTNMRPSKDMHVFAKEFAHLFPTAEVRKRGTFEIKKIIEFCKEREYTDLVVLHEDKKQDGPNAALFIHLPDGPTAYFKLSNIVLPQNIKGDRPSNHTPEVILNHFNTRLGHTIGRYFASLFPPVPEFMGRQVVTFHNQRDFIFVRRHRYVFESKEKCKLVELGPRFTMKLRWLQKGTFDSKHGDYEWSFAQKMETSRRKFFL</sequence>
<dbReference type="GO" id="GO:0030687">
    <property type="term" value="C:preribosome, large subunit precursor"/>
    <property type="evidence" value="ECO:0007669"/>
    <property type="project" value="TreeGrafter"/>
</dbReference>
<dbReference type="InterPro" id="IPR007109">
    <property type="entry name" value="Brix"/>
</dbReference>
<dbReference type="PANTHER" id="PTHR22734:SF3">
    <property type="entry name" value="RIBOSOME PRODUCTION FACTOR 1"/>
    <property type="match status" value="1"/>
</dbReference>
<dbReference type="Proteomes" id="UP000193411">
    <property type="component" value="Unassembled WGS sequence"/>
</dbReference>
<dbReference type="OrthoDB" id="264354at2759"/>
<evidence type="ECO:0000259" key="2">
    <source>
        <dbReference type="PROSITE" id="PS50833"/>
    </source>
</evidence>
<dbReference type="SUPFAM" id="SSF52954">
    <property type="entry name" value="Class II aaRS ABD-related"/>
    <property type="match status" value="1"/>
</dbReference>
<dbReference type="Gene3D" id="3.40.50.10480">
    <property type="entry name" value="Probable brix-domain ribosomal biogenesis protein"/>
    <property type="match status" value="1"/>
</dbReference>
<dbReference type="EMBL" id="MCFL01000006">
    <property type="protein sequence ID" value="ORZ39200.1"/>
    <property type="molecule type" value="Genomic_DNA"/>
</dbReference>
<dbReference type="PROSITE" id="PS50833">
    <property type="entry name" value="BRIX"/>
    <property type="match status" value="1"/>
</dbReference>
<dbReference type="STRING" id="765915.A0A1Y2HXB0"/>
<dbReference type="Pfam" id="PF04427">
    <property type="entry name" value="Brix"/>
    <property type="match status" value="1"/>
</dbReference>